<evidence type="ECO:0000259" key="6">
    <source>
        <dbReference type="SMART" id="SM00382"/>
    </source>
</evidence>
<feature type="domain" description="AAA+ ATPase" evidence="6">
    <location>
        <begin position="201"/>
        <end position="327"/>
    </location>
</feature>
<proteinExistence type="inferred from homology"/>
<dbReference type="GO" id="GO:0006281">
    <property type="term" value="P:DNA repair"/>
    <property type="evidence" value="ECO:0007669"/>
    <property type="project" value="TreeGrafter"/>
</dbReference>
<evidence type="ECO:0000256" key="4">
    <source>
        <dbReference type="ARBA" id="ARBA00022741"/>
    </source>
</evidence>
<gene>
    <name evidence="7" type="ORF">NSK_006286</name>
</gene>
<dbReference type="InterPro" id="IPR027417">
    <property type="entry name" value="P-loop_NTPase"/>
</dbReference>
<dbReference type="PANTHER" id="PTHR11669:SF9">
    <property type="entry name" value="REPLICATION FACTOR C SUBUNIT 5"/>
    <property type="match status" value="1"/>
</dbReference>
<dbReference type="InterPro" id="IPR047854">
    <property type="entry name" value="RFC_lid"/>
</dbReference>
<comment type="similarity">
    <text evidence="2">Belongs to the activator 1 small subunits family.</text>
</comment>
<dbReference type="SUPFAM" id="SSF52540">
    <property type="entry name" value="P-loop containing nucleoside triphosphate hydrolases"/>
    <property type="match status" value="1"/>
</dbReference>
<protein>
    <recommendedName>
        <fullName evidence="6">AAA+ ATPase domain-containing protein</fullName>
    </recommendedName>
</protein>
<dbReference type="GO" id="GO:0005524">
    <property type="term" value="F:ATP binding"/>
    <property type="evidence" value="ECO:0007669"/>
    <property type="project" value="UniProtKB-KW"/>
</dbReference>
<organism evidence="7 8">
    <name type="scientific">Nannochloropsis salina CCMP1776</name>
    <dbReference type="NCBI Taxonomy" id="1027361"/>
    <lineage>
        <taxon>Eukaryota</taxon>
        <taxon>Sar</taxon>
        <taxon>Stramenopiles</taxon>
        <taxon>Ochrophyta</taxon>
        <taxon>Eustigmatophyceae</taxon>
        <taxon>Eustigmatales</taxon>
        <taxon>Monodopsidaceae</taxon>
        <taxon>Microchloropsis</taxon>
        <taxon>Microchloropsis salina</taxon>
    </lineage>
</organism>
<dbReference type="GO" id="GO:0016887">
    <property type="term" value="F:ATP hydrolysis activity"/>
    <property type="evidence" value="ECO:0007669"/>
    <property type="project" value="InterPro"/>
</dbReference>
<evidence type="ECO:0000256" key="5">
    <source>
        <dbReference type="ARBA" id="ARBA00022840"/>
    </source>
</evidence>
<dbReference type="InterPro" id="IPR050238">
    <property type="entry name" value="DNA_Rep/Repair_Clamp_Loader"/>
</dbReference>
<dbReference type="AlphaFoldDB" id="A0A4D9CYA4"/>
<dbReference type="EMBL" id="SDOX01000113">
    <property type="protein sequence ID" value="TFJ82375.1"/>
    <property type="molecule type" value="Genomic_DNA"/>
</dbReference>
<dbReference type="GO" id="GO:0003677">
    <property type="term" value="F:DNA binding"/>
    <property type="evidence" value="ECO:0007669"/>
    <property type="project" value="InterPro"/>
</dbReference>
<reference evidence="7 8" key="1">
    <citation type="submission" date="2019-01" db="EMBL/GenBank/DDBJ databases">
        <title>Nuclear Genome Assembly of the Microalgal Biofuel strain Nannochloropsis salina CCMP1776.</title>
        <authorList>
            <person name="Hovde B."/>
        </authorList>
    </citation>
    <scope>NUCLEOTIDE SEQUENCE [LARGE SCALE GENOMIC DNA]</scope>
    <source>
        <strain evidence="7 8">CCMP1776</strain>
    </source>
</reference>
<evidence type="ECO:0000313" key="8">
    <source>
        <dbReference type="Proteomes" id="UP000355283"/>
    </source>
</evidence>
<dbReference type="PANTHER" id="PTHR11669">
    <property type="entry name" value="REPLICATION FACTOR C / DNA POLYMERASE III GAMMA-TAU SUBUNIT"/>
    <property type="match status" value="1"/>
</dbReference>
<dbReference type="GO" id="GO:0005663">
    <property type="term" value="C:DNA replication factor C complex"/>
    <property type="evidence" value="ECO:0007669"/>
    <property type="project" value="TreeGrafter"/>
</dbReference>
<dbReference type="GO" id="GO:0006261">
    <property type="term" value="P:DNA-templated DNA replication"/>
    <property type="evidence" value="ECO:0007669"/>
    <property type="project" value="TreeGrafter"/>
</dbReference>
<evidence type="ECO:0000256" key="1">
    <source>
        <dbReference type="ARBA" id="ARBA00004123"/>
    </source>
</evidence>
<evidence type="ECO:0000313" key="7">
    <source>
        <dbReference type="EMBL" id="TFJ82375.1"/>
    </source>
</evidence>
<keyword evidence="8" id="KW-1185">Reference proteome</keyword>
<keyword evidence="5" id="KW-0067">ATP-binding</keyword>
<dbReference type="Pfam" id="PF00004">
    <property type="entry name" value="AAA"/>
    <property type="match status" value="1"/>
</dbReference>
<dbReference type="Gene3D" id="3.40.50.300">
    <property type="entry name" value="P-loop containing nucleotide triphosphate hydrolases"/>
    <property type="match status" value="2"/>
</dbReference>
<dbReference type="SMART" id="SM00382">
    <property type="entry name" value="AAA"/>
    <property type="match status" value="1"/>
</dbReference>
<accession>A0A4D9CYA4</accession>
<dbReference type="OrthoDB" id="10254700at2759"/>
<dbReference type="Proteomes" id="UP000355283">
    <property type="component" value="Unassembled WGS sequence"/>
</dbReference>
<dbReference type="GO" id="GO:0003689">
    <property type="term" value="F:DNA clamp loader activity"/>
    <property type="evidence" value="ECO:0007669"/>
    <property type="project" value="TreeGrafter"/>
</dbReference>
<keyword evidence="3" id="KW-0235">DNA replication</keyword>
<comment type="caution">
    <text evidence="7">The sequence shown here is derived from an EMBL/GenBank/DDBJ whole genome shotgun (WGS) entry which is preliminary data.</text>
</comment>
<dbReference type="InterPro" id="IPR003959">
    <property type="entry name" value="ATPase_AAA_core"/>
</dbReference>
<dbReference type="SUPFAM" id="SSF48019">
    <property type="entry name" value="post-AAA+ oligomerization domain-like"/>
    <property type="match status" value="1"/>
</dbReference>
<dbReference type="CDD" id="cd18140">
    <property type="entry name" value="HLD_clamp_RFC"/>
    <property type="match status" value="1"/>
</dbReference>
<evidence type="ECO:0000256" key="2">
    <source>
        <dbReference type="ARBA" id="ARBA00005378"/>
    </source>
</evidence>
<sequence>MASHFLATVSHSKSSLTLCALLLLTIICATLLILRICFGTFSLSRVLAHFEERRHLERAYALAYQRREDSIYHRDWAKSRGAFSEAKRLDAEIEETESELDSLDEKIGNPQGSLTKRQRHAAVLVRIKSSMTSMDMDASSSTETEKIDAPPDIRHVQPAAAPDQAFNSMPWVEKYRPRSLQDLVAHEEIISILTRLIEKNQLPHLLFYGPPGTGKTSTILACAKQMYGASKYGAMTLELNASDERGIDVVRQQIKEFAATKRLFSFCLICNYVSKIIPALQSRCTRFRFAPLAPLQVEGRIHHVAVTEGLTLDETAVRALVRLGQGDMRRVLNVMQATAMAYKDGISEEAIYLSTGNPLPKDVDAIIESLLHDSFKGTDTILLPPHQVSAHPDAVALSIVRRLDFEADLRRMGVLGHIYSSLADIEYHLASGASEKLQLGGLVGAFAYAREMMAEG</sequence>
<dbReference type="InterPro" id="IPR008921">
    <property type="entry name" value="DNA_pol3_clamp-load_cplx_C"/>
</dbReference>
<evidence type="ECO:0000256" key="3">
    <source>
        <dbReference type="ARBA" id="ARBA00022705"/>
    </source>
</evidence>
<dbReference type="GO" id="GO:0005634">
    <property type="term" value="C:nucleus"/>
    <property type="evidence" value="ECO:0007669"/>
    <property type="project" value="TreeGrafter"/>
</dbReference>
<keyword evidence="4" id="KW-0547">Nucleotide-binding</keyword>
<name>A0A4D9CYA4_9STRA</name>
<dbReference type="Gene3D" id="1.10.8.60">
    <property type="match status" value="1"/>
</dbReference>
<dbReference type="Gene3D" id="1.20.272.10">
    <property type="match status" value="1"/>
</dbReference>
<dbReference type="InterPro" id="IPR003593">
    <property type="entry name" value="AAA+_ATPase"/>
</dbReference>
<comment type="subcellular location">
    <subcellularLocation>
        <location evidence="1">Nucleus</location>
    </subcellularLocation>
</comment>
<dbReference type="CDD" id="cd00009">
    <property type="entry name" value="AAA"/>
    <property type="match status" value="1"/>
</dbReference>